<reference evidence="1" key="1">
    <citation type="journal article" date="2019" name="Sci. Rep.">
        <title>Draft genome of Tanacetum cinerariifolium, the natural source of mosquito coil.</title>
        <authorList>
            <person name="Yamashiro T."/>
            <person name="Shiraishi A."/>
            <person name="Satake H."/>
            <person name="Nakayama K."/>
        </authorList>
    </citation>
    <scope>NUCLEOTIDE SEQUENCE</scope>
</reference>
<gene>
    <name evidence="1" type="ORF">Tci_658368</name>
</gene>
<proteinExistence type="predicted"/>
<dbReference type="AlphaFoldDB" id="A0A699KBM7"/>
<evidence type="ECO:0000313" key="1">
    <source>
        <dbReference type="EMBL" id="GFA86396.1"/>
    </source>
</evidence>
<accession>A0A699KBM7</accession>
<name>A0A699KBM7_TANCI</name>
<sequence>MGRVCVELEDVIEVEDTVEFEDETIPANVHEGGESSAASFLREDIDGLLHGLMRRDINSLFAKCKKLKKELEEGRSSNTLLHMQNERVKTWTRVRADEFYQEMTHRGFMFEERSNEAIDVLVEDEKSPSSEPQGSPHDS</sequence>
<organism evidence="1">
    <name type="scientific">Tanacetum cinerariifolium</name>
    <name type="common">Dalmatian daisy</name>
    <name type="synonym">Chrysanthemum cinerariifolium</name>
    <dbReference type="NCBI Taxonomy" id="118510"/>
    <lineage>
        <taxon>Eukaryota</taxon>
        <taxon>Viridiplantae</taxon>
        <taxon>Streptophyta</taxon>
        <taxon>Embryophyta</taxon>
        <taxon>Tracheophyta</taxon>
        <taxon>Spermatophyta</taxon>
        <taxon>Magnoliopsida</taxon>
        <taxon>eudicotyledons</taxon>
        <taxon>Gunneridae</taxon>
        <taxon>Pentapetalae</taxon>
        <taxon>asterids</taxon>
        <taxon>campanulids</taxon>
        <taxon>Asterales</taxon>
        <taxon>Asteraceae</taxon>
        <taxon>Asteroideae</taxon>
        <taxon>Anthemideae</taxon>
        <taxon>Anthemidinae</taxon>
        <taxon>Tanacetum</taxon>
    </lineage>
</organism>
<protein>
    <submittedName>
        <fullName evidence="1">Uncharacterized protein</fullName>
    </submittedName>
</protein>
<comment type="caution">
    <text evidence="1">The sequence shown here is derived from an EMBL/GenBank/DDBJ whole genome shotgun (WGS) entry which is preliminary data.</text>
</comment>
<dbReference type="EMBL" id="BKCJ010502895">
    <property type="protein sequence ID" value="GFA86396.1"/>
    <property type="molecule type" value="Genomic_DNA"/>
</dbReference>